<reference evidence="2 3" key="1">
    <citation type="submission" date="2019-10" db="EMBL/GenBank/DDBJ databases">
        <title>Bacillus aerolatum sp. nov., isolated from bioaerosol of sport playgrounds.</title>
        <authorList>
            <person name="Chen P."/>
            <person name="Zhang G."/>
        </authorList>
    </citation>
    <scope>NUCLEOTIDE SEQUENCE [LARGE SCALE GENOMIC DNA]</scope>
    <source>
        <strain evidence="2 3">CX253</strain>
    </source>
</reference>
<evidence type="ECO:0000313" key="3">
    <source>
        <dbReference type="Proteomes" id="UP000429595"/>
    </source>
</evidence>
<dbReference type="SUPFAM" id="SSF50475">
    <property type="entry name" value="FMN-binding split barrel"/>
    <property type="match status" value="1"/>
</dbReference>
<feature type="domain" description="Pyridoxamine 5'-phosphate oxidase N-terminal" evidence="1">
    <location>
        <begin position="15"/>
        <end position="100"/>
    </location>
</feature>
<sequence>MANRVETYLIPVLFEALQEDRLVTVATVDGKSGGPAIHTISWIRAFDENTLRMAVDSRSRIVENLKHNSAVAIHLLANESAYTVFGTGTILTEKAAGVPVKTAIVEIHVSEIRDVMFYGSKIVSEPKHEKTYDEYAAKKLDEQVLEALKRGADT</sequence>
<keyword evidence="3" id="KW-1185">Reference proteome</keyword>
<dbReference type="Gene3D" id="2.30.110.10">
    <property type="entry name" value="Electron Transport, Fmn-binding Protein, Chain A"/>
    <property type="match status" value="1"/>
</dbReference>
<comment type="caution">
    <text evidence="2">The sequence shown here is derived from an EMBL/GenBank/DDBJ whole genome shotgun (WGS) entry which is preliminary data.</text>
</comment>
<organism evidence="2 3">
    <name type="scientific">Bacillus aerolatus</name>
    <dbReference type="NCBI Taxonomy" id="2653354"/>
    <lineage>
        <taxon>Bacteria</taxon>
        <taxon>Bacillati</taxon>
        <taxon>Bacillota</taxon>
        <taxon>Bacilli</taxon>
        <taxon>Bacillales</taxon>
        <taxon>Bacillaceae</taxon>
        <taxon>Bacillus</taxon>
    </lineage>
</organism>
<evidence type="ECO:0000313" key="2">
    <source>
        <dbReference type="EMBL" id="KAB7707928.1"/>
    </source>
</evidence>
<dbReference type="Pfam" id="PF01243">
    <property type="entry name" value="PNPOx_N"/>
    <property type="match status" value="1"/>
</dbReference>
<dbReference type="NCBIfam" id="NF005232">
    <property type="entry name" value="PRK06733.1"/>
    <property type="match status" value="1"/>
</dbReference>
<dbReference type="Proteomes" id="UP000429595">
    <property type="component" value="Unassembled WGS sequence"/>
</dbReference>
<dbReference type="EMBL" id="WEIO01000002">
    <property type="protein sequence ID" value="KAB7707928.1"/>
    <property type="molecule type" value="Genomic_DNA"/>
</dbReference>
<accession>A0A6I1FXN3</accession>
<name>A0A6I1FXN3_9BACI</name>
<dbReference type="AlphaFoldDB" id="A0A6I1FXN3"/>
<dbReference type="InterPro" id="IPR011576">
    <property type="entry name" value="Pyridox_Oxase_N"/>
</dbReference>
<gene>
    <name evidence="2" type="ORF">F9802_04220</name>
</gene>
<evidence type="ECO:0000259" key="1">
    <source>
        <dbReference type="Pfam" id="PF01243"/>
    </source>
</evidence>
<proteinExistence type="predicted"/>
<dbReference type="InterPro" id="IPR012349">
    <property type="entry name" value="Split_barrel_FMN-bd"/>
</dbReference>
<protein>
    <recommendedName>
        <fullName evidence="1">Pyridoxamine 5'-phosphate oxidase N-terminal domain-containing protein</fullName>
    </recommendedName>
</protein>